<reference evidence="1 2" key="1">
    <citation type="journal article" date="2024" name="G3 (Bethesda)">
        <title>Genome assembly of Hibiscus sabdariffa L. provides insights into metabolisms of medicinal natural products.</title>
        <authorList>
            <person name="Kim T."/>
        </authorList>
    </citation>
    <scope>NUCLEOTIDE SEQUENCE [LARGE SCALE GENOMIC DNA]</scope>
    <source>
        <strain evidence="1">TK-2024</strain>
        <tissue evidence="1">Old leaves</tissue>
    </source>
</reference>
<dbReference type="EMBL" id="JBBPBM010000009">
    <property type="protein sequence ID" value="KAK8568302.1"/>
    <property type="molecule type" value="Genomic_DNA"/>
</dbReference>
<protein>
    <submittedName>
        <fullName evidence="1">Uncharacterized protein</fullName>
    </submittedName>
</protein>
<evidence type="ECO:0000313" key="2">
    <source>
        <dbReference type="Proteomes" id="UP001472677"/>
    </source>
</evidence>
<accession>A0ABR2F029</accession>
<organism evidence="1 2">
    <name type="scientific">Hibiscus sabdariffa</name>
    <name type="common">roselle</name>
    <dbReference type="NCBI Taxonomy" id="183260"/>
    <lineage>
        <taxon>Eukaryota</taxon>
        <taxon>Viridiplantae</taxon>
        <taxon>Streptophyta</taxon>
        <taxon>Embryophyta</taxon>
        <taxon>Tracheophyta</taxon>
        <taxon>Spermatophyta</taxon>
        <taxon>Magnoliopsida</taxon>
        <taxon>eudicotyledons</taxon>
        <taxon>Gunneridae</taxon>
        <taxon>Pentapetalae</taxon>
        <taxon>rosids</taxon>
        <taxon>malvids</taxon>
        <taxon>Malvales</taxon>
        <taxon>Malvaceae</taxon>
        <taxon>Malvoideae</taxon>
        <taxon>Hibiscus</taxon>
    </lineage>
</organism>
<proteinExistence type="predicted"/>
<gene>
    <name evidence="1" type="ORF">V6N12_006856</name>
</gene>
<comment type="caution">
    <text evidence="1">The sequence shown here is derived from an EMBL/GenBank/DDBJ whole genome shotgun (WGS) entry which is preliminary data.</text>
</comment>
<keyword evidence="2" id="KW-1185">Reference proteome</keyword>
<dbReference type="Proteomes" id="UP001472677">
    <property type="component" value="Unassembled WGS sequence"/>
</dbReference>
<name>A0ABR2F029_9ROSI</name>
<evidence type="ECO:0000313" key="1">
    <source>
        <dbReference type="EMBL" id="KAK8568302.1"/>
    </source>
</evidence>
<sequence length="117" mass="13190">MRYSQQVSCTGKYSTAEPSAIPLPSIMDEPLNLLKRRFTRISLAVMNLGLVGTCLTSVRRISQGLGRDRCQRKGEEVAADWGEEESDGGKGFEEDNWAAEERLIKVEMVEKKKVKRK</sequence>